<accession>A0ABU2C515</accession>
<dbReference type="SUPFAM" id="SSF51004">
    <property type="entry name" value="C-terminal (heme d1) domain of cytochrome cd1-nitrite reductase"/>
    <property type="match status" value="1"/>
</dbReference>
<keyword evidence="5" id="KW-1185">Reference proteome</keyword>
<evidence type="ECO:0000256" key="3">
    <source>
        <dbReference type="SAM" id="MobiDB-lite"/>
    </source>
</evidence>
<keyword evidence="2" id="KW-0119">Carbohydrate metabolism</keyword>
<feature type="region of interest" description="Disordered" evidence="3">
    <location>
        <begin position="1"/>
        <end position="20"/>
    </location>
</feature>
<keyword evidence="2" id="KW-0313">Glucose metabolism</keyword>
<dbReference type="PANTHER" id="PTHR30344">
    <property type="entry name" value="6-PHOSPHOGLUCONOLACTONASE-RELATED"/>
    <property type="match status" value="1"/>
</dbReference>
<evidence type="ECO:0000256" key="2">
    <source>
        <dbReference type="ARBA" id="ARBA00022526"/>
    </source>
</evidence>
<dbReference type="InterPro" id="IPR011048">
    <property type="entry name" value="Haem_d1_sf"/>
</dbReference>
<comment type="caution">
    <text evidence="4">The sequence shown here is derived from an EMBL/GenBank/DDBJ whole genome shotgun (WGS) entry which is preliminary data.</text>
</comment>
<dbReference type="Gene3D" id="2.130.10.10">
    <property type="entry name" value="YVTN repeat-like/Quinoprotein amine dehydrogenase"/>
    <property type="match status" value="1"/>
</dbReference>
<dbReference type="EMBL" id="JAVDXT010000001">
    <property type="protein sequence ID" value="MDR7376424.1"/>
    <property type="molecule type" value="Genomic_DNA"/>
</dbReference>
<dbReference type="InterPro" id="IPR015943">
    <property type="entry name" value="WD40/YVTN_repeat-like_dom_sf"/>
</dbReference>
<dbReference type="PANTHER" id="PTHR30344:SF1">
    <property type="entry name" value="6-PHOSPHOGLUCONOLACTONASE"/>
    <property type="match status" value="1"/>
</dbReference>
<dbReference type="Pfam" id="PF10282">
    <property type="entry name" value="Lactonase"/>
    <property type="match status" value="1"/>
</dbReference>
<proteinExistence type="inferred from homology"/>
<comment type="similarity">
    <text evidence="1">Belongs to the cycloisomerase 2 family.</text>
</comment>
<protein>
    <submittedName>
        <fullName evidence="4">6-phosphogluconolactonase (Cycloisomerase 2 family)</fullName>
    </submittedName>
</protein>
<evidence type="ECO:0000256" key="1">
    <source>
        <dbReference type="ARBA" id="ARBA00005564"/>
    </source>
</evidence>
<name>A0ABU2C515_9BURK</name>
<dbReference type="InterPro" id="IPR019405">
    <property type="entry name" value="Lactonase_7-beta_prop"/>
</dbReference>
<gene>
    <name evidence="4" type="ORF">J2X19_001082</name>
</gene>
<dbReference type="InterPro" id="IPR050282">
    <property type="entry name" value="Cycloisomerase_2"/>
</dbReference>
<organism evidence="4 5">
    <name type="scientific">Rhodoferax ferrireducens</name>
    <dbReference type="NCBI Taxonomy" id="192843"/>
    <lineage>
        <taxon>Bacteria</taxon>
        <taxon>Pseudomonadati</taxon>
        <taxon>Pseudomonadota</taxon>
        <taxon>Betaproteobacteria</taxon>
        <taxon>Burkholderiales</taxon>
        <taxon>Comamonadaceae</taxon>
        <taxon>Rhodoferax</taxon>
    </lineage>
</organism>
<evidence type="ECO:0000313" key="5">
    <source>
        <dbReference type="Proteomes" id="UP001180487"/>
    </source>
</evidence>
<evidence type="ECO:0000313" key="4">
    <source>
        <dbReference type="EMBL" id="MDR7376424.1"/>
    </source>
</evidence>
<sequence length="378" mass="40955">MSAAPGRSQASSHRSAQHEGTPVGAKLYAYVGSRTTRERNARGEGISVYRVDPALGRLERVQLVSDLVNPSFLALNQRRDRLYAVHGDGHELSVFSVDPDNGCLQWLQRQDCGGRNPVHLALDASEKFLLVSDHLGQQGGSLVVLPVAEDGRLGAVQQRVPMVGPPGPHRHEQPFAKPHFNPFDPSGRFVAVPDKGLDRVFVFDFTQGQLVPAAQPWLQAREGAGPRHIVFHPQAPYAYVVNELDSTVTACHFDTASGALRALQIVSSLPDSYTGNSRASEIALSPDGRTLYASNRGYDSIAAFRVDTATGRLTWLEATPSQGQTPRFFAIAPDGRHMFVLNEDSDSIVTFAIDAASGRLLPTQTREPCGSPVCLVFG</sequence>
<reference evidence="4 5" key="1">
    <citation type="submission" date="2023-07" db="EMBL/GenBank/DDBJ databases">
        <title>Sorghum-associated microbial communities from plants grown in Nebraska, USA.</title>
        <authorList>
            <person name="Schachtman D."/>
        </authorList>
    </citation>
    <scope>NUCLEOTIDE SEQUENCE [LARGE SCALE GENOMIC DNA]</scope>
    <source>
        <strain evidence="4 5">BE313</strain>
    </source>
</reference>
<dbReference type="Proteomes" id="UP001180487">
    <property type="component" value="Unassembled WGS sequence"/>
</dbReference>